<proteinExistence type="predicted"/>
<evidence type="ECO:0000313" key="1">
    <source>
        <dbReference type="EMBL" id="KAI3774986.1"/>
    </source>
</evidence>
<organism evidence="1 2">
    <name type="scientific">Smallanthus sonchifolius</name>
    <dbReference type="NCBI Taxonomy" id="185202"/>
    <lineage>
        <taxon>Eukaryota</taxon>
        <taxon>Viridiplantae</taxon>
        <taxon>Streptophyta</taxon>
        <taxon>Embryophyta</taxon>
        <taxon>Tracheophyta</taxon>
        <taxon>Spermatophyta</taxon>
        <taxon>Magnoliopsida</taxon>
        <taxon>eudicotyledons</taxon>
        <taxon>Gunneridae</taxon>
        <taxon>Pentapetalae</taxon>
        <taxon>asterids</taxon>
        <taxon>campanulids</taxon>
        <taxon>Asterales</taxon>
        <taxon>Asteraceae</taxon>
        <taxon>Asteroideae</taxon>
        <taxon>Heliantheae alliance</taxon>
        <taxon>Millerieae</taxon>
        <taxon>Smallanthus</taxon>
    </lineage>
</organism>
<reference evidence="1 2" key="2">
    <citation type="journal article" date="2022" name="Mol. Ecol. Resour.">
        <title>The genomes of chicory, endive, great burdock and yacon provide insights into Asteraceae paleo-polyploidization history and plant inulin production.</title>
        <authorList>
            <person name="Fan W."/>
            <person name="Wang S."/>
            <person name="Wang H."/>
            <person name="Wang A."/>
            <person name="Jiang F."/>
            <person name="Liu H."/>
            <person name="Zhao H."/>
            <person name="Xu D."/>
            <person name="Zhang Y."/>
        </authorList>
    </citation>
    <scope>NUCLEOTIDE SEQUENCE [LARGE SCALE GENOMIC DNA]</scope>
    <source>
        <strain evidence="2">cv. Yunnan</strain>
        <tissue evidence="1">Leaves</tissue>
    </source>
</reference>
<dbReference type="Proteomes" id="UP001056120">
    <property type="component" value="Linkage Group LG16"/>
</dbReference>
<comment type="caution">
    <text evidence="1">The sequence shown here is derived from an EMBL/GenBank/DDBJ whole genome shotgun (WGS) entry which is preliminary data.</text>
</comment>
<reference evidence="2" key="1">
    <citation type="journal article" date="2022" name="Mol. Ecol. Resour.">
        <title>The genomes of chicory, endive, great burdock and yacon provide insights into Asteraceae palaeo-polyploidization history and plant inulin production.</title>
        <authorList>
            <person name="Fan W."/>
            <person name="Wang S."/>
            <person name="Wang H."/>
            <person name="Wang A."/>
            <person name="Jiang F."/>
            <person name="Liu H."/>
            <person name="Zhao H."/>
            <person name="Xu D."/>
            <person name="Zhang Y."/>
        </authorList>
    </citation>
    <scope>NUCLEOTIDE SEQUENCE [LARGE SCALE GENOMIC DNA]</scope>
    <source>
        <strain evidence="2">cv. Yunnan</strain>
    </source>
</reference>
<protein>
    <submittedName>
        <fullName evidence="1">Uncharacterized protein</fullName>
    </submittedName>
</protein>
<name>A0ACB9FW30_9ASTR</name>
<sequence>MVSPDDMASAYCQSGNDLHKASEMLYNMLGSSSNNGGCGYDTRESTNAYQDLSVKFEENLQFNDSSQRSNLEKEVKSNIFTVSERSEPRTVHQPRTKKYGLVTEPLEDRVIEFKTPFVKKEVNEGNEEVEDNYDTLREAVMEHWTTMNYTIKLDTSIWLRLERQTKHLPKYSLKPAIHYLKLMVGANDDKNKPNARKRLISKLLQRDAITWTEEQDGQVGLEIGINLLDFTVDKL</sequence>
<gene>
    <name evidence="1" type="ORF">L1987_49553</name>
</gene>
<dbReference type="EMBL" id="CM042033">
    <property type="protein sequence ID" value="KAI3774986.1"/>
    <property type="molecule type" value="Genomic_DNA"/>
</dbReference>
<accession>A0ACB9FW30</accession>
<keyword evidence="2" id="KW-1185">Reference proteome</keyword>
<evidence type="ECO:0000313" key="2">
    <source>
        <dbReference type="Proteomes" id="UP001056120"/>
    </source>
</evidence>